<reference evidence="5" key="1">
    <citation type="submission" date="2020-07" db="EMBL/GenBank/DDBJ databases">
        <title>The High-quality genome of the commercially important snow crab, Chionoecetes opilio.</title>
        <authorList>
            <person name="Jeong J.-H."/>
            <person name="Ryu S."/>
        </authorList>
    </citation>
    <scope>NUCLEOTIDE SEQUENCE</scope>
    <source>
        <strain evidence="5">MADBK_172401_WGS</strain>
        <tissue evidence="5">Digestive gland</tissue>
    </source>
</reference>
<comment type="function">
    <text evidence="3">Involved in transvection phenomena (= synapsis-dependent gene expression), where the synaptic pairing of chromosomes carrying genes with which zeste interacts influences the expression of these genes. Zeste binds to DNA and stimulates transcription from a nearby promoter.</text>
</comment>
<evidence type="ECO:0000313" key="6">
    <source>
        <dbReference type="Proteomes" id="UP000770661"/>
    </source>
</evidence>
<evidence type="ECO:0000256" key="1">
    <source>
        <dbReference type="ARBA" id="ARBA00011764"/>
    </source>
</evidence>
<feature type="domain" description="Myb/SANT-like DNA-binding" evidence="4">
    <location>
        <begin position="7"/>
        <end position="77"/>
    </location>
</feature>
<evidence type="ECO:0000256" key="2">
    <source>
        <dbReference type="ARBA" id="ARBA00016807"/>
    </source>
</evidence>
<evidence type="ECO:0000259" key="4">
    <source>
        <dbReference type="Pfam" id="PF13873"/>
    </source>
</evidence>
<evidence type="ECO:0000313" key="5">
    <source>
        <dbReference type="EMBL" id="KAG0728568.1"/>
    </source>
</evidence>
<gene>
    <name evidence="5" type="ORF">GWK47_032209</name>
</gene>
<comment type="caution">
    <text evidence="5">The sequence shown here is derived from an EMBL/GenBank/DDBJ whole genome shotgun (WGS) entry which is preliminary data.</text>
</comment>
<name>A0A8J5CQ70_CHIOP</name>
<proteinExistence type="predicted"/>
<sequence length="154" mass="17570">MEGTLDRAPPLSQEQRMMFLRLVGEKTILQDRSSNPALIRKKALAWENVRKAFTPMNPDSHRRTVDQLRRCYSRIKQSKFTSVSTPVVVQTQTVEQPHRVTHARSSGASQYGLERSQPRTLLLHTRRIGPSSPCLTNHSCATSLVPWSWCTVYP</sequence>
<dbReference type="InterPro" id="IPR028002">
    <property type="entry name" value="Myb_DNA-bind_5"/>
</dbReference>
<evidence type="ECO:0000256" key="3">
    <source>
        <dbReference type="ARBA" id="ARBA00025466"/>
    </source>
</evidence>
<dbReference type="Pfam" id="PF13873">
    <property type="entry name" value="Myb_DNA-bind_5"/>
    <property type="match status" value="1"/>
</dbReference>
<dbReference type="Proteomes" id="UP000770661">
    <property type="component" value="Unassembled WGS sequence"/>
</dbReference>
<dbReference type="OrthoDB" id="6764672at2759"/>
<organism evidence="5 6">
    <name type="scientific">Chionoecetes opilio</name>
    <name type="common">Atlantic snow crab</name>
    <name type="synonym">Cancer opilio</name>
    <dbReference type="NCBI Taxonomy" id="41210"/>
    <lineage>
        <taxon>Eukaryota</taxon>
        <taxon>Metazoa</taxon>
        <taxon>Ecdysozoa</taxon>
        <taxon>Arthropoda</taxon>
        <taxon>Crustacea</taxon>
        <taxon>Multicrustacea</taxon>
        <taxon>Malacostraca</taxon>
        <taxon>Eumalacostraca</taxon>
        <taxon>Eucarida</taxon>
        <taxon>Decapoda</taxon>
        <taxon>Pleocyemata</taxon>
        <taxon>Brachyura</taxon>
        <taxon>Eubrachyura</taxon>
        <taxon>Majoidea</taxon>
        <taxon>Majidae</taxon>
        <taxon>Chionoecetes</taxon>
    </lineage>
</organism>
<keyword evidence="6" id="KW-1185">Reference proteome</keyword>
<accession>A0A8J5CQ70</accession>
<dbReference type="AlphaFoldDB" id="A0A8J5CQ70"/>
<comment type="subunit">
    <text evidence="1">Self-associates forming complexes of several hundred monomers.</text>
</comment>
<protein>
    <recommendedName>
        <fullName evidence="2">Regulatory protein zeste</fullName>
    </recommendedName>
</protein>
<dbReference type="EMBL" id="JACEEZ010002040">
    <property type="protein sequence ID" value="KAG0728568.1"/>
    <property type="molecule type" value="Genomic_DNA"/>
</dbReference>